<comment type="caution">
    <text evidence="4">The sequence shown here is derived from an EMBL/GenBank/DDBJ whole genome shotgun (WGS) entry which is preliminary data.</text>
</comment>
<name>A0ABQ7VY17_SOLTU</name>
<dbReference type="EMBL" id="JAIVGD010000005">
    <property type="protein sequence ID" value="KAH0773406.1"/>
    <property type="molecule type" value="Genomic_DNA"/>
</dbReference>
<keyword evidence="1" id="KW-0862">Zinc</keyword>
<evidence type="ECO:0000256" key="2">
    <source>
        <dbReference type="SAM" id="MobiDB-lite"/>
    </source>
</evidence>
<reference evidence="4 5" key="1">
    <citation type="journal article" date="2021" name="bioRxiv">
        <title>Chromosome-scale and haplotype-resolved genome assembly of a tetraploid potato cultivar.</title>
        <authorList>
            <person name="Sun H."/>
            <person name="Jiao W.-B."/>
            <person name="Krause K."/>
            <person name="Campoy J.A."/>
            <person name="Goel M."/>
            <person name="Folz-Donahue K."/>
            <person name="Kukat C."/>
            <person name="Huettel B."/>
            <person name="Schneeberger K."/>
        </authorList>
    </citation>
    <scope>NUCLEOTIDE SEQUENCE [LARGE SCALE GENOMIC DNA]</scope>
    <source>
        <strain evidence="4">SolTubOtavaFocal</strain>
        <tissue evidence="4">Leaves</tissue>
    </source>
</reference>
<dbReference type="PROSITE" id="PS50966">
    <property type="entry name" value="ZF_SWIM"/>
    <property type="match status" value="1"/>
</dbReference>
<feature type="compositionally biased region" description="Basic and acidic residues" evidence="2">
    <location>
        <begin position="124"/>
        <end position="139"/>
    </location>
</feature>
<organism evidence="4 5">
    <name type="scientific">Solanum tuberosum</name>
    <name type="common">Potato</name>
    <dbReference type="NCBI Taxonomy" id="4113"/>
    <lineage>
        <taxon>Eukaryota</taxon>
        <taxon>Viridiplantae</taxon>
        <taxon>Streptophyta</taxon>
        <taxon>Embryophyta</taxon>
        <taxon>Tracheophyta</taxon>
        <taxon>Spermatophyta</taxon>
        <taxon>Magnoliopsida</taxon>
        <taxon>eudicotyledons</taxon>
        <taxon>Gunneridae</taxon>
        <taxon>Pentapetalae</taxon>
        <taxon>asterids</taxon>
        <taxon>lamiids</taxon>
        <taxon>Solanales</taxon>
        <taxon>Solanaceae</taxon>
        <taxon>Solanoideae</taxon>
        <taxon>Solaneae</taxon>
        <taxon>Solanum</taxon>
    </lineage>
</organism>
<sequence length="664" mass="75893">MAVTEFVVGGGDYMKVWEETPKSWNWKSFSKTTVSIALCRNGSYSDMIASVIEAGELTCEQNDLVISYQMNGRGKIHLTFINNDRHVRLYMLDMCIDGSRPTLRINVNVRPPIEPTNSFNSDNDSIRNERLGDHSKEILGDNSNESLGDHSMNIHHDPTNVENQPVDVEDPEPECCEEMQVQKELGSQSNHSFFNGTNLCINQTFSNKNELQLLLADAVAKSLLKSCTKYLKVKCVSRNCAWMLRVSKYECSDRFCIYKYIGEHSYGIEHANSSHINISIKVIASLCVNMYRDGKGPNVKEIQRAMFISFHCSPSYWKCWKGGVVAKEMVRGTTENGYSCLPTFSYMFETLNVGSSYCLIVNEDSHRFMYFFLAFGACIKGFAHMRKVIEVDGTHLHGKYEGVLLSVVAQDTENHVYLIAFCVVDKENDASWTFFFEKLKVIVVDEPELCFISDRHKSIAYSIVNVYNHAHHGYCMRHLSENLRVNHHCGDYLYLYYNAAKVYSLEEFDNHFVEFKNKCPTTVVVLEHDVGFEKWSRAHFPSNRYDVMTTYITELLNDMLIDEREYPAASIFNSIAKRFGELFRERHTYILKSMGNQMVSAAKKNTRKKIIKGDSLYVENVTGDGNQFTVFGAGLTAYVDLLKKSCSCRKYDWIKIPCAHAMAA</sequence>
<dbReference type="InterPro" id="IPR007527">
    <property type="entry name" value="Znf_SWIM"/>
</dbReference>
<evidence type="ECO:0000256" key="1">
    <source>
        <dbReference type="PROSITE-ProRule" id="PRU00325"/>
    </source>
</evidence>
<dbReference type="InterPro" id="IPR018289">
    <property type="entry name" value="MULE_transposase_dom"/>
</dbReference>
<gene>
    <name evidence="4" type="ORF">KY290_010543</name>
</gene>
<proteinExistence type="predicted"/>
<dbReference type="PANTHER" id="PTHR31973:SF195">
    <property type="entry name" value="MUDR FAMILY TRANSPOSASE"/>
    <property type="match status" value="1"/>
</dbReference>
<keyword evidence="5" id="KW-1185">Reference proteome</keyword>
<dbReference type="Proteomes" id="UP000826656">
    <property type="component" value="Unassembled WGS sequence"/>
</dbReference>
<evidence type="ECO:0000313" key="5">
    <source>
        <dbReference type="Proteomes" id="UP000826656"/>
    </source>
</evidence>
<keyword evidence="1" id="KW-0479">Metal-binding</keyword>
<evidence type="ECO:0000313" key="4">
    <source>
        <dbReference type="EMBL" id="KAH0773406.1"/>
    </source>
</evidence>
<dbReference type="Pfam" id="PF04434">
    <property type="entry name" value="SWIM"/>
    <property type="match status" value="1"/>
</dbReference>
<evidence type="ECO:0000259" key="3">
    <source>
        <dbReference type="PROSITE" id="PS50966"/>
    </source>
</evidence>
<dbReference type="PANTHER" id="PTHR31973">
    <property type="entry name" value="POLYPROTEIN, PUTATIVE-RELATED"/>
    <property type="match status" value="1"/>
</dbReference>
<feature type="region of interest" description="Disordered" evidence="2">
    <location>
        <begin position="114"/>
        <end position="171"/>
    </location>
</feature>
<dbReference type="Pfam" id="PF10551">
    <property type="entry name" value="MULE"/>
    <property type="match status" value="1"/>
</dbReference>
<keyword evidence="1" id="KW-0863">Zinc-finger</keyword>
<accession>A0ABQ7VY17</accession>
<feature type="domain" description="SWIM-type" evidence="3">
    <location>
        <begin position="631"/>
        <end position="664"/>
    </location>
</feature>
<protein>
    <recommendedName>
        <fullName evidence="3">SWIM-type domain-containing protein</fullName>
    </recommendedName>
</protein>